<sequence>MESPSSSDSDYTTVWSAPPKKPSGRTKFRETRHPVYRGVRRRGTLNRWVCEVRNPNNKSRIWLGTFPTAEMAARAHDVAMMALRGRSACLNFADSAWLINIPRAFSSVQEMKRAAVEIAQALHSSDSLSSPENVSVCTSSAEIVEEKEVVSSLIPESTTNSTSHEDQIEFNYEDMDFGLYYAGLAEALMMQPRADWFGSLEDNEWGAAVSLWS</sequence>
<dbReference type="InterPro" id="IPR045277">
    <property type="entry name" value="DRE1A-I"/>
</dbReference>
<dbReference type="InterPro" id="IPR001471">
    <property type="entry name" value="AP2/ERF_dom"/>
</dbReference>
<feature type="compositionally biased region" description="Polar residues" evidence="9">
    <location>
        <begin position="1"/>
        <end position="15"/>
    </location>
</feature>
<keyword evidence="5" id="KW-0010">Activator</keyword>
<dbReference type="GO" id="GO:0003700">
    <property type="term" value="F:DNA-binding transcription factor activity"/>
    <property type="evidence" value="ECO:0007669"/>
    <property type="project" value="InterPro"/>
</dbReference>
<evidence type="ECO:0000256" key="3">
    <source>
        <dbReference type="ARBA" id="ARBA00023016"/>
    </source>
</evidence>
<dbReference type="Gene3D" id="3.30.730.10">
    <property type="entry name" value="AP2/ERF domain"/>
    <property type="match status" value="1"/>
</dbReference>
<dbReference type="EMBL" id="JAMRDG010000002">
    <property type="protein sequence ID" value="KAJ3690653.1"/>
    <property type="molecule type" value="Genomic_DNA"/>
</dbReference>
<reference evidence="11 12" key="1">
    <citation type="journal article" date="2022" name="Cell">
        <title>Repeat-based holocentromeres influence genome architecture and karyotype evolution.</title>
        <authorList>
            <person name="Hofstatter P.G."/>
            <person name="Thangavel G."/>
            <person name="Lux T."/>
            <person name="Neumann P."/>
            <person name="Vondrak T."/>
            <person name="Novak P."/>
            <person name="Zhang M."/>
            <person name="Costa L."/>
            <person name="Castellani M."/>
            <person name="Scott A."/>
            <person name="Toegelov H."/>
            <person name="Fuchs J."/>
            <person name="Mata-Sucre Y."/>
            <person name="Dias Y."/>
            <person name="Vanzela A.L.L."/>
            <person name="Huettel B."/>
            <person name="Almeida C.C.S."/>
            <person name="Simkova H."/>
            <person name="Souza G."/>
            <person name="Pedrosa-Harand A."/>
            <person name="Macas J."/>
            <person name="Mayer K.F.X."/>
            <person name="Houben A."/>
            <person name="Marques A."/>
        </authorList>
    </citation>
    <scope>NUCLEOTIDE SEQUENCE [LARGE SCALE GENOMIC DNA]</scope>
    <source>
        <strain evidence="11">RhyTen1mFocal</strain>
    </source>
</reference>
<protein>
    <recommendedName>
        <fullName evidence="10">AP2/ERF domain-containing protein</fullName>
    </recommendedName>
</protein>
<dbReference type="CDD" id="cd00018">
    <property type="entry name" value="AP2"/>
    <property type="match status" value="1"/>
</dbReference>
<proteinExistence type="inferred from homology"/>
<dbReference type="PANTHER" id="PTHR31839">
    <property type="entry name" value="DEHYDRATION-RESPONSIVE ELEMENT-BINDING PROTEIN 1D"/>
    <property type="match status" value="1"/>
</dbReference>
<name>A0AAD5ZC03_9POAL</name>
<dbReference type="InterPro" id="IPR016177">
    <property type="entry name" value="DNA-bd_dom_sf"/>
</dbReference>
<dbReference type="PANTHER" id="PTHR31839:SF57">
    <property type="entry name" value="DEHYDRATION-RESPONSIVE ELEMENT-BINDING PROTEIN 1B"/>
    <property type="match status" value="1"/>
</dbReference>
<evidence type="ECO:0000256" key="8">
    <source>
        <dbReference type="ARBA" id="ARBA00024343"/>
    </source>
</evidence>
<evidence type="ECO:0000313" key="11">
    <source>
        <dbReference type="EMBL" id="KAJ3690653.1"/>
    </source>
</evidence>
<dbReference type="PRINTS" id="PR00367">
    <property type="entry name" value="ETHRSPELEMNT"/>
</dbReference>
<keyword evidence="4" id="KW-0238">DNA-binding</keyword>
<evidence type="ECO:0000256" key="2">
    <source>
        <dbReference type="ARBA" id="ARBA00023015"/>
    </source>
</evidence>
<evidence type="ECO:0000256" key="5">
    <source>
        <dbReference type="ARBA" id="ARBA00023159"/>
    </source>
</evidence>
<dbReference type="PROSITE" id="PS51032">
    <property type="entry name" value="AP2_ERF"/>
    <property type="match status" value="1"/>
</dbReference>
<keyword evidence="12" id="KW-1185">Reference proteome</keyword>
<evidence type="ECO:0000256" key="9">
    <source>
        <dbReference type="SAM" id="MobiDB-lite"/>
    </source>
</evidence>
<gene>
    <name evidence="11" type="ORF">LUZ61_019817</name>
</gene>
<evidence type="ECO:0000256" key="1">
    <source>
        <dbReference type="ARBA" id="ARBA00004123"/>
    </source>
</evidence>
<evidence type="ECO:0000256" key="7">
    <source>
        <dbReference type="ARBA" id="ARBA00023242"/>
    </source>
</evidence>
<dbReference type="InterPro" id="IPR036955">
    <property type="entry name" value="AP2/ERF_dom_sf"/>
</dbReference>
<keyword evidence="2" id="KW-0805">Transcription regulation</keyword>
<dbReference type="Pfam" id="PF00847">
    <property type="entry name" value="AP2"/>
    <property type="match status" value="1"/>
</dbReference>
<feature type="domain" description="AP2/ERF" evidence="10">
    <location>
        <begin position="35"/>
        <end position="93"/>
    </location>
</feature>
<comment type="subcellular location">
    <subcellularLocation>
        <location evidence="1">Nucleus</location>
    </subcellularLocation>
</comment>
<evidence type="ECO:0000313" key="12">
    <source>
        <dbReference type="Proteomes" id="UP001210211"/>
    </source>
</evidence>
<dbReference type="SUPFAM" id="SSF54171">
    <property type="entry name" value="DNA-binding domain"/>
    <property type="match status" value="1"/>
</dbReference>
<accession>A0AAD5ZC03</accession>
<evidence type="ECO:0000256" key="6">
    <source>
        <dbReference type="ARBA" id="ARBA00023163"/>
    </source>
</evidence>
<comment type="caution">
    <text evidence="11">The sequence shown here is derived from an EMBL/GenBank/DDBJ whole genome shotgun (WGS) entry which is preliminary data.</text>
</comment>
<dbReference type="Proteomes" id="UP001210211">
    <property type="component" value="Unassembled WGS sequence"/>
</dbReference>
<dbReference type="GO" id="GO:0005634">
    <property type="term" value="C:nucleus"/>
    <property type="evidence" value="ECO:0007669"/>
    <property type="project" value="UniProtKB-SubCell"/>
</dbReference>
<comment type="similarity">
    <text evidence="8">Belongs to the AP2/ERF transcription factor family. ERF subfamily.</text>
</comment>
<keyword evidence="3" id="KW-0346">Stress response</keyword>
<feature type="region of interest" description="Disordered" evidence="9">
    <location>
        <begin position="1"/>
        <end position="32"/>
    </location>
</feature>
<keyword evidence="6" id="KW-0804">Transcription</keyword>
<keyword evidence="7" id="KW-0539">Nucleus</keyword>
<organism evidence="11 12">
    <name type="scientific">Rhynchospora tenuis</name>
    <dbReference type="NCBI Taxonomy" id="198213"/>
    <lineage>
        <taxon>Eukaryota</taxon>
        <taxon>Viridiplantae</taxon>
        <taxon>Streptophyta</taxon>
        <taxon>Embryophyta</taxon>
        <taxon>Tracheophyta</taxon>
        <taxon>Spermatophyta</taxon>
        <taxon>Magnoliopsida</taxon>
        <taxon>Liliopsida</taxon>
        <taxon>Poales</taxon>
        <taxon>Cyperaceae</taxon>
        <taxon>Cyperoideae</taxon>
        <taxon>Rhynchosporeae</taxon>
        <taxon>Rhynchospora</taxon>
    </lineage>
</organism>
<dbReference type="GO" id="GO:0003677">
    <property type="term" value="F:DNA binding"/>
    <property type="evidence" value="ECO:0007669"/>
    <property type="project" value="UniProtKB-KW"/>
</dbReference>
<dbReference type="AlphaFoldDB" id="A0AAD5ZC03"/>
<evidence type="ECO:0000259" key="10">
    <source>
        <dbReference type="PROSITE" id="PS51032"/>
    </source>
</evidence>
<evidence type="ECO:0000256" key="4">
    <source>
        <dbReference type="ARBA" id="ARBA00023125"/>
    </source>
</evidence>
<dbReference type="SMART" id="SM00380">
    <property type="entry name" value="AP2"/>
    <property type="match status" value="1"/>
</dbReference>